<keyword evidence="2" id="KW-0732">Signal</keyword>
<feature type="signal peptide" evidence="2">
    <location>
        <begin position="1"/>
        <end position="19"/>
    </location>
</feature>
<dbReference type="EMBL" id="CAXLJM020000068">
    <property type="protein sequence ID" value="CAL8124562.1"/>
    <property type="molecule type" value="Genomic_DNA"/>
</dbReference>
<gene>
    <name evidence="3" type="ORF">ODALV1_LOCUS20664</name>
</gene>
<proteinExistence type="predicted"/>
<feature type="chain" id="PRO_5045194792" evidence="2">
    <location>
        <begin position="20"/>
        <end position="137"/>
    </location>
</feature>
<accession>A0ABP1RAU8</accession>
<evidence type="ECO:0000313" key="4">
    <source>
        <dbReference type="Proteomes" id="UP001642540"/>
    </source>
</evidence>
<keyword evidence="4" id="KW-1185">Reference proteome</keyword>
<protein>
    <submittedName>
        <fullName evidence="3">Uncharacterized protein</fullName>
    </submittedName>
</protein>
<evidence type="ECO:0000256" key="1">
    <source>
        <dbReference type="SAM" id="MobiDB-lite"/>
    </source>
</evidence>
<evidence type="ECO:0000313" key="3">
    <source>
        <dbReference type="EMBL" id="CAL8124562.1"/>
    </source>
</evidence>
<name>A0ABP1RAU8_9HEXA</name>
<evidence type="ECO:0000256" key="2">
    <source>
        <dbReference type="SAM" id="SignalP"/>
    </source>
</evidence>
<organism evidence="3 4">
    <name type="scientific">Orchesella dallaii</name>
    <dbReference type="NCBI Taxonomy" id="48710"/>
    <lineage>
        <taxon>Eukaryota</taxon>
        <taxon>Metazoa</taxon>
        <taxon>Ecdysozoa</taxon>
        <taxon>Arthropoda</taxon>
        <taxon>Hexapoda</taxon>
        <taxon>Collembola</taxon>
        <taxon>Entomobryomorpha</taxon>
        <taxon>Entomobryoidea</taxon>
        <taxon>Orchesellidae</taxon>
        <taxon>Orchesellinae</taxon>
        <taxon>Orchesella</taxon>
    </lineage>
</organism>
<comment type="caution">
    <text evidence="3">The sequence shown here is derived from an EMBL/GenBank/DDBJ whole genome shotgun (WGS) entry which is preliminary data.</text>
</comment>
<dbReference type="Proteomes" id="UP001642540">
    <property type="component" value="Unassembled WGS sequence"/>
</dbReference>
<sequence length="137" mass="15894">MKFLIIFIVVAALYSEGDCYGYDYDDFGMLASAYQPDYHHQFEPEVRSMMMDEPDKRPKLSVKWLDIKSTPKPALRVKALHPTPPPKMTLRTFKPFTRRPKTSKPITARALKNAPKKTPPPIMLKKKPVEDEEEEEE</sequence>
<feature type="region of interest" description="Disordered" evidence="1">
    <location>
        <begin position="77"/>
        <end position="137"/>
    </location>
</feature>
<reference evidence="3 4" key="1">
    <citation type="submission" date="2024-08" db="EMBL/GenBank/DDBJ databases">
        <authorList>
            <person name="Cucini C."/>
            <person name="Frati F."/>
        </authorList>
    </citation>
    <scope>NUCLEOTIDE SEQUENCE [LARGE SCALE GENOMIC DNA]</scope>
</reference>